<dbReference type="SUPFAM" id="SSF51735">
    <property type="entry name" value="NAD(P)-binding Rossmann-fold domains"/>
    <property type="match status" value="1"/>
</dbReference>
<gene>
    <name evidence="3" type="ORF">DQK91_20375</name>
</gene>
<accession>A0A6P1ZC79</accession>
<name>A0A6P1ZC79_9BACT</name>
<dbReference type="Gene3D" id="3.40.50.720">
    <property type="entry name" value="NAD(P)-binding Rossmann-like Domain"/>
    <property type="match status" value="1"/>
</dbReference>
<dbReference type="InterPro" id="IPR000683">
    <property type="entry name" value="Gfo/Idh/MocA-like_OxRdtase_N"/>
</dbReference>
<proteinExistence type="predicted"/>
<evidence type="ECO:0000313" key="3">
    <source>
        <dbReference type="EMBL" id="TVM30594.1"/>
    </source>
</evidence>
<feature type="domain" description="Gfo/Idh/MocA-like oxidoreductase N-terminal" evidence="1">
    <location>
        <begin position="8"/>
        <end position="129"/>
    </location>
</feature>
<feature type="domain" description="Gal80p-like C-terminal" evidence="2">
    <location>
        <begin position="136"/>
        <end position="276"/>
    </location>
</feature>
<dbReference type="PANTHER" id="PTHR43708:SF1">
    <property type="entry name" value="GALACTOSE_LACTOSE METABOLISM REGULATORY PROTEIN GAL80"/>
    <property type="match status" value="1"/>
</dbReference>
<dbReference type="InterPro" id="IPR051317">
    <property type="entry name" value="Gfo/Idh/MocA_oxidoreduct"/>
</dbReference>
<dbReference type="InterPro" id="IPR036291">
    <property type="entry name" value="NAD(P)-bd_dom_sf"/>
</dbReference>
<dbReference type="InterPro" id="IPR055080">
    <property type="entry name" value="Gal80p-like_C"/>
</dbReference>
<evidence type="ECO:0000259" key="1">
    <source>
        <dbReference type="Pfam" id="PF01408"/>
    </source>
</evidence>
<sequence>MNKKRISVGFIGLNPDSHWASMAHMPALKSLPDDFEVVGVANSTPESAQQTAKAFNLPHAFATPHDLVSSDAIDLVVVTVKVPYHYELVTAALNAGKNVHCEWPLGNGLAEARKLTKLAKEKGVVATVGNQMRVAPEVQHLRRLIADGYVGEVLSTSLIGDGGNWGAETIADLAYLFDKSNGATMLTIPFGHTMAGLKEVLGDFAEVSGRMLKRRDVVHITDTGETVPTTAEDQIMVHGVLQSGAAFSAHYRGGLSRGTNFLWEINGTEGDIQVTGDIGHGQMTQLSILGARGEDTEMKPLTPPAEMYNGLPESVIPRNVACVYARIANDIRNGTRETPSFEDALKLHELLDAIEQSSKRSSKE</sequence>
<dbReference type="AlphaFoldDB" id="A0A6P1ZC79"/>
<organism evidence="3 4">
    <name type="scientific">Oceanidesulfovibrio marinus</name>
    <dbReference type="NCBI Taxonomy" id="370038"/>
    <lineage>
        <taxon>Bacteria</taxon>
        <taxon>Pseudomonadati</taxon>
        <taxon>Thermodesulfobacteriota</taxon>
        <taxon>Desulfovibrionia</taxon>
        <taxon>Desulfovibrionales</taxon>
        <taxon>Desulfovibrionaceae</taxon>
        <taxon>Oceanidesulfovibrio</taxon>
    </lineage>
</organism>
<comment type="caution">
    <text evidence="3">The sequence shown here is derived from an EMBL/GenBank/DDBJ whole genome shotgun (WGS) entry which is preliminary data.</text>
</comment>
<dbReference type="Pfam" id="PF22685">
    <property type="entry name" value="Gal80p_C-like"/>
    <property type="match status" value="1"/>
</dbReference>
<dbReference type="Pfam" id="PF01408">
    <property type="entry name" value="GFO_IDH_MocA"/>
    <property type="match status" value="1"/>
</dbReference>
<reference evidence="3 4" key="1">
    <citation type="submission" date="2018-06" db="EMBL/GenBank/DDBJ databases">
        <title>Complete genome of Desulfovibrio marinus P48SEP.</title>
        <authorList>
            <person name="Crispim J.S."/>
            <person name="Vidigal P.M.P."/>
            <person name="Silva L.C.F."/>
            <person name="Araujo L.C."/>
            <person name="Laguardia C.N."/>
            <person name="Dias R.S."/>
            <person name="Sousa M.P."/>
            <person name="Paula S.O."/>
            <person name="Silva C."/>
        </authorList>
    </citation>
    <scope>NUCLEOTIDE SEQUENCE [LARGE SCALE GENOMIC DNA]</scope>
    <source>
        <strain evidence="3 4">P48SEP</strain>
    </source>
</reference>
<dbReference type="OrthoDB" id="9793050at2"/>
<protein>
    <submittedName>
        <fullName evidence="3">Gfo/Idh/MocA family oxidoreductase</fullName>
    </submittedName>
</protein>
<evidence type="ECO:0000259" key="2">
    <source>
        <dbReference type="Pfam" id="PF22685"/>
    </source>
</evidence>
<dbReference type="Gene3D" id="3.30.360.10">
    <property type="entry name" value="Dihydrodipicolinate Reductase, domain 2"/>
    <property type="match status" value="1"/>
</dbReference>
<dbReference type="Proteomes" id="UP000434052">
    <property type="component" value="Unassembled WGS sequence"/>
</dbReference>
<dbReference type="PANTHER" id="PTHR43708">
    <property type="entry name" value="CONSERVED EXPRESSED OXIDOREDUCTASE (EUROFUNG)"/>
    <property type="match status" value="1"/>
</dbReference>
<dbReference type="RefSeq" id="WP_144307258.1">
    <property type="nucleotide sequence ID" value="NZ_QMIF01000021.1"/>
</dbReference>
<dbReference type="SUPFAM" id="SSF55347">
    <property type="entry name" value="Glyceraldehyde-3-phosphate dehydrogenase-like, C-terminal domain"/>
    <property type="match status" value="1"/>
</dbReference>
<evidence type="ECO:0000313" key="4">
    <source>
        <dbReference type="Proteomes" id="UP000434052"/>
    </source>
</evidence>
<dbReference type="EMBL" id="QMIF01000021">
    <property type="protein sequence ID" value="TVM30594.1"/>
    <property type="molecule type" value="Genomic_DNA"/>
</dbReference>
<dbReference type="GO" id="GO:0000166">
    <property type="term" value="F:nucleotide binding"/>
    <property type="evidence" value="ECO:0007669"/>
    <property type="project" value="InterPro"/>
</dbReference>